<feature type="compositionally biased region" description="Basic and acidic residues" evidence="1">
    <location>
        <begin position="95"/>
        <end position="106"/>
    </location>
</feature>
<sequence length="211" mass="22515">MTGSEKEASHDEKTLQSLKEQFSALKADTLQLCDRLDSLREEEARLQAGNELLAQELVTIGIYACQAQVANSIATHKAKVPAPADATTPRIAQGVKKEAETPKDSAGKIATTGKRSAPAPAVAPAVKRPAPSSAQNLVRPTNQLLMMKGNMPQMMASVNQAIAANPMLQMLATNPGLNLGATLNMAMNPVLNPNLHRGFLPRPPPNNNQKR</sequence>
<organism evidence="2">
    <name type="scientific">Pinguiococcus pyrenoidosus</name>
    <dbReference type="NCBI Taxonomy" id="172671"/>
    <lineage>
        <taxon>Eukaryota</taxon>
        <taxon>Sar</taxon>
        <taxon>Stramenopiles</taxon>
        <taxon>Ochrophyta</taxon>
        <taxon>Pinguiophyceae</taxon>
        <taxon>Pinguiochrysidales</taxon>
        <taxon>Pinguiochrysidaceae</taxon>
        <taxon>Pinguiococcus</taxon>
    </lineage>
</organism>
<accession>A0A7R9YDZ7</accession>
<feature type="region of interest" description="Disordered" evidence="1">
    <location>
        <begin position="94"/>
        <end position="119"/>
    </location>
</feature>
<evidence type="ECO:0000313" key="2">
    <source>
        <dbReference type="EMBL" id="CAD8260276.1"/>
    </source>
</evidence>
<name>A0A7R9YDZ7_9STRA</name>
<dbReference type="EMBL" id="HBEA01012850">
    <property type="protein sequence ID" value="CAD8260276.1"/>
    <property type="molecule type" value="Transcribed_RNA"/>
</dbReference>
<dbReference type="AlphaFoldDB" id="A0A7R9YDZ7"/>
<evidence type="ECO:0000256" key="1">
    <source>
        <dbReference type="SAM" id="MobiDB-lite"/>
    </source>
</evidence>
<reference evidence="2" key="1">
    <citation type="submission" date="2021-01" db="EMBL/GenBank/DDBJ databases">
        <authorList>
            <person name="Corre E."/>
            <person name="Pelletier E."/>
            <person name="Niang G."/>
            <person name="Scheremetjew M."/>
            <person name="Finn R."/>
            <person name="Kale V."/>
            <person name="Holt S."/>
            <person name="Cochrane G."/>
            <person name="Meng A."/>
            <person name="Brown T."/>
            <person name="Cohen L."/>
        </authorList>
    </citation>
    <scope>NUCLEOTIDE SEQUENCE</scope>
    <source>
        <strain evidence="2">CCMP2078</strain>
    </source>
</reference>
<protein>
    <submittedName>
        <fullName evidence="2">Uncharacterized protein</fullName>
    </submittedName>
</protein>
<gene>
    <name evidence="2" type="ORF">PPYR1160_LOCUS9778</name>
</gene>
<proteinExistence type="predicted"/>